<dbReference type="GO" id="GO:0008270">
    <property type="term" value="F:zinc ion binding"/>
    <property type="evidence" value="ECO:0007669"/>
    <property type="project" value="UniProtKB-KW"/>
</dbReference>
<evidence type="ECO:0000256" key="3">
    <source>
        <dbReference type="ARBA" id="ARBA00022603"/>
    </source>
</evidence>
<evidence type="ECO:0000256" key="6">
    <source>
        <dbReference type="PROSITE-ProRule" id="PRU00047"/>
    </source>
</evidence>
<dbReference type="Pfam" id="PF00098">
    <property type="entry name" value="zf-CCHC"/>
    <property type="match status" value="1"/>
</dbReference>
<gene>
    <name evidence="9" type="ORF">EEDITHA_LOCUS11260</name>
</gene>
<dbReference type="InterPro" id="IPR017921">
    <property type="entry name" value="Znf_CTCHY"/>
</dbReference>
<dbReference type="SMART" id="SM00343">
    <property type="entry name" value="ZnF_C2HC"/>
    <property type="match status" value="1"/>
</dbReference>
<dbReference type="PANTHER" id="PTHR13493:SF3">
    <property type="entry name" value="RRNA N6-ADENOSINE-METHYLTRANSFERASE ZCCHC4"/>
    <property type="match status" value="1"/>
</dbReference>
<comment type="caution">
    <text evidence="9">The sequence shown here is derived from an EMBL/GenBank/DDBJ whole genome shotgun (WGS) entry which is preliminary data.</text>
</comment>
<keyword evidence="3" id="KW-0489">Methyltransferase</keyword>
<dbReference type="EMBL" id="CAKOGL010000016">
    <property type="protein sequence ID" value="CAH2095850.1"/>
    <property type="molecule type" value="Genomic_DNA"/>
</dbReference>
<evidence type="ECO:0000313" key="9">
    <source>
        <dbReference type="EMBL" id="CAH2095850.1"/>
    </source>
</evidence>
<dbReference type="InterPro" id="IPR002052">
    <property type="entry name" value="DNA_methylase_N6_adenine_CS"/>
</dbReference>
<dbReference type="Pfam" id="PF10237">
    <property type="entry name" value="N6-adenineMlase"/>
    <property type="match status" value="1"/>
</dbReference>
<evidence type="ECO:0000256" key="2">
    <source>
        <dbReference type="ARBA" id="ARBA00022490"/>
    </source>
</evidence>
<dbReference type="GO" id="GO:0003676">
    <property type="term" value="F:nucleic acid binding"/>
    <property type="evidence" value="ECO:0007669"/>
    <property type="project" value="InterPro"/>
</dbReference>
<keyword evidence="2" id="KW-0963">Cytoplasm</keyword>
<evidence type="ECO:0000259" key="7">
    <source>
        <dbReference type="PROSITE" id="PS50158"/>
    </source>
</evidence>
<dbReference type="Gene3D" id="4.10.60.10">
    <property type="entry name" value="Zinc finger, CCHC-type"/>
    <property type="match status" value="1"/>
</dbReference>
<dbReference type="PROSITE" id="PS51270">
    <property type="entry name" value="ZF_CTCHY"/>
    <property type="match status" value="1"/>
</dbReference>
<accession>A0AAU9UDL5</accession>
<evidence type="ECO:0000256" key="4">
    <source>
        <dbReference type="ARBA" id="ARBA00022679"/>
    </source>
</evidence>
<dbReference type="Proteomes" id="UP001153954">
    <property type="component" value="Unassembled WGS sequence"/>
</dbReference>
<keyword evidence="6" id="KW-0863">Zinc-finger</keyword>
<feature type="domain" description="CTCHY-type" evidence="8">
    <location>
        <begin position="355"/>
        <end position="420"/>
    </location>
</feature>
<dbReference type="AlphaFoldDB" id="A0AAU9UDL5"/>
<dbReference type="GO" id="GO:0005730">
    <property type="term" value="C:nucleolus"/>
    <property type="evidence" value="ECO:0007669"/>
    <property type="project" value="TreeGrafter"/>
</dbReference>
<dbReference type="PROSITE" id="PS50216">
    <property type="entry name" value="DHHC"/>
    <property type="match status" value="1"/>
</dbReference>
<dbReference type="PROSITE" id="PS00092">
    <property type="entry name" value="N6_MTASE"/>
    <property type="match status" value="1"/>
</dbReference>
<organism evidence="9 10">
    <name type="scientific">Euphydryas editha</name>
    <name type="common">Edith's checkerspot</name>
    <dbReference type="NCBI Taxonomy" id="104508"/>
    <lineage>
        <taxon>Eukaryota</taxon>
        <taxon>Metazoa</taxon>
        <taxon>Ecdysozoa</taxon>
        <taxon>Arthropoda</taxon>
        <taxon>Hexapoda</taxon>
        <taxon>Insecta</taxon>
        <taxon>Pterygota</taxon>
        <taxon>Neoptera</taxon>
        <taxon>Endopterygota</taxon>
        <taxon>Lepidoptera</taxon>
        <taxon>Glossata</taxon>
        <taxon>Ditrysia</taxon>
        <taxon>Papilionoidea</taxon>
        <taxon>Nymphalidae</taxon>
        <taxon>Nymphalinae</taxon>
        <taxon>Euphydryas</taxon>
    </lineage>
</organism>
<dbReference type="GO" id="GO:0008988">
    <property type="term" value="F:rRNA (adenine-N6-)-methyltransferase activity"/>
    <property type="evidence" value="ECO:0007669"/>
    <property type="project" value="InterPro"/>
</dbReference>
<evidence type="ECO:0008006" key="11">
    <source>
        <dbReference type="Google" id="ProtNLM"/>
    </source>
</evidence>
<dbReference type="InterPro" id="IPR039846">
    <property type="entry name" value="ZCCHC4"/>
</dbReference>
<proteinExistence type="predicted"/>
<dbReference type="InterPro" id="IPR001878">
    <property type="entry name" value="Znf_CCHC"/>
</dbReference>
<evidence type="ECO:0000256" key="1">
    <source>
        <dbReference type="ARBA" id="ARBA00004496"/>
    </source>
</evidence>
<reference evidence="9" key="1">
    <citation type="submission" date="2022-03" db="EMBL/GenBank/DDBJ databases">
        <authorList>
            <person name="Tunstrom K."/>
        </authorList>
    </citation>
    <scope>NUCLEOTIDE SEQUENCE</scope>
</reference>
<evidence type="ECO:0000313" key="10">
    <source>
        <dbReference type="Proteomes" id="UP001153954"/>
    </source>
</evidence>
<keyword evidence="10" id="KW-1185">Reference proteome</keyword>
<dbReference type="GO" id="GO:0005737">
    <property type="term" value="C:cytoplasm"/>
    <property type="evidence" value="ECO:0007669"/>
    <property type="project" value="UniProtKB-SubCell"/>
</dbReference>
<keyword evidence="5" id="KW-0539">Nucleus</keyword>
<protein>
    <recommendedName>
        <fullName evidence="11">Zinc finger CCHC domain-containing protein 4</fullName>
    </recommendedName>
</protein>
<evidence type="ECO:0000256" key="5">
    <source>
        <dbReference type="ARBA" id="ARBA00023242"/>
    </source>
</evidence>
<keyword evidence="6" id="KW-0862">Zinc</keyword>
<sequence length="460" mass="53312">MGNKRKYAATEKPIQNSSPVEVVVESVSKHPLCLHGPTLLFSSEKGRYFACASCRNKKDCTVHIDEEDWNKESVKKRNEKYRSLIPKLNKVAAWNQFKEVKVRHPSDRAYCNTCKELYIVSQNRKHVKDHRVVMPLTEEQLSHPTTFLPPLEDDQIEAQYIFMKKSVSAVLGIMKNNKLSYALCIGTPSIHEAAQEHPDYESLLLDFDTRYHLFYPPNKFLWYNMFNNYLFNGSEDEKVLKKFFKTSKDKGMCIVLDPPFGGRVEPIIQTIRELSDLYNKVCETEDKILPVIWAFPYFAEPYITNMMPEIKMHDYKVEYQNHKKFQNNKGGRKFGSPVRFFTNLPFSTIDLSNDSSYKHCPKCKYWVSVSNKHCNKCKECTSKNGMTYKHCNTCGRCVKPTFIHCETCGRCCQEKGHVCGTVVESQSCYNCNEKGHKKSECPQINGEAIKNKKKRNSIKK</sequence>
<comment type="subcellular location">
    <subcellularLocation>
        <location evidence="1">Cytoplasm</location>
    </subcellularLocation>
</comment>
<feature type="domain" description="CCHC-type" evidence="7">
    <location>
        <begin position="428"/>
        <end position="443"/>
    </location>
</feature>
<dbReference type="InterPro" id="IPR041370">
    <property type="entry name" value="Mlase_EEF1AKMT1/ZCCHC4"/>
</dbReference>
<evidence type="ECO:0000259" key="8">
    <source>
        <dbReference type="PROSITE" id="PS51270"/>
    </source>
</evidence>
<keyword evidence="6" id="KW-0479">Metal-binding</keyword>
<dbReference type="PANTHER" id="PTHR13493">
    <property type="entry name" value="ZINC FINGER CCHC DOMAIN-CONTAINING"/>
    <property type="match status" value="1"/>
</dbReference>
<name>A0AAU9UDL5_EUPED</name>
<dbReference type="PROSITE" id="PS50158">
    <property type="entry name" value="ZF_CCHC"/>
    <property type="match status" value="1"/>
</dbReference>
<keyword evidence="4" id="KW-0808">Transferase</keyword>